<name>A0A4D4J7T9_9PSEU</name>
<protein>
    <submittedName>
        <fullName evidence="8">ABC transporter</fullName>
    </submittedName>
</protein>
<organism evidence="8 9">
    <name type="scientific">Gandjariella thermophila</name>
    <dbReference type="NCBI Taxonomy" id="1931992"/>
    <lineage>
        <taxon>Bacteria</taxon>
        <taxon>Bacillati</taxon>
        <taxon>Actinomycetota</taxon>
        <taxon>Actinomycetes</taxon>
        <taxon>Pseudonocardiales</taxon>
        <taxon>Pseudonocardiaceae</taxon>
        <taxon>Gandjariella</taxon>
    </lineage>
</organism>
<keyword evidence="9" id="KW-1185">Reference proteome</keyword>
<dbReference type="PANTHER" id="PTHR43077:SF10">
    <property type="entry name" value="TRANSPORT PERMEASE PROTEIN"/>
    <property type="match status" value="1"/>
</dbReference>
<keyword evidence="4 6" id="KW-0472">Membrane</keyword>
<dbReference type="InterPro" id="IPR017501">
    <property type="entry name" value="Phage_infect_YhgE_C"/>
</dbReference>
<evidence type="ECO:0000313" key="9">
    <source>
        <dbReference type="Proteomes" id="UP000298860"/>
    </source>
</evidence>
<evidence type="ECO:0000256" key="5">
    <source>
        <dbReference type="SAM" id="MobiDB-lite"/>
    </source>
</evidence>
<feature type="transmembrane region" description="Helical" evidence="6">
    <location>
        <begin position="519"/>
        <end position="544"/>
    </location>
</feature>
<evidence type="ECO:0000259" key="7">
    <source>
        <dbReference type="Pfam" id="PF12698"/>
    </source>
</evidence>
<reference evidence="9" key="1">
    <citation type="submission" date="2019-04" db="EMBL/GenBank/DDBJ databases">
        <title>Draft genome sequence of Pseudonocardiaceae bacterium SL3-2-4.</title>
        <authorList>
            <person name="Ningsih F."/>
            <person name="Yokota A."/>
            <person name="Sakai Y."/>
            <person name="Nanatani K."/>
            <person name="Yabe S."/>
            <person name="Oetari A."/>
            <person name="Sjamsuridzal W."/>
        </authorList>
    </citation>
    <scope>NUCLEOTIDE SEQUENCE [LARGE SCALE GENOMIC DNA]</scope>
    <source>
        <strain evidence="9">SL3-2-4</strain>
    </source>
</reference>
<dbReference type="InterPro" id="IPR013525">
    <property type="entry name" value="ABC2_TM"/>
</dbReference>
<proteinExistence type="predicted"/>
<comment type="subcellular location">
    <subcellularLocation>
        <location evidence="1">Membrane</location>
        <topology evidence="1">Multi-pass membrane protein</topology>
    </subcellularLocation>
</comment>
<keyword evidence="3 6" id="KW-1133">Transmembrane helix</keyword>
<keyword evidence="2 6" id="KW-0812">Transmembrane</keyword>
<dbReference type="SUPFAM" id="SSF58104">
    <property type="entry name" value="Methyl-accepting chemotaxis protein (MCP) signaling domain"/>
    <property type="match status" value="1"/>
</dbReference>
<evidence type="ECO:0000313" key="8">
    <source>
        <dbReference type="EMBL" id="GDY31090.1"/>
    </source>
</evidence>
<dbReference type="GO" id="GO:0016020">
    <property type="term" value="C:membrane"/>
    <property type="evidence" value="ECO:0007669"/>
    <property type="project" value="UniProtKB-SubCell"/>
</dbReference>
<gene>
    <name evidence="8" type="primary">yhgE</name>
    <name evidence="8" type="ORF">GTS_27230</name>
</gene>
<dbReference type="Pfam" id="PF12698">
    <property type="entry name" value="ABC2_membrane_3"/>
    <property type="match status" value="1"/>
</dbReference>
<evidence type="ECO:0000256" key="4">
    <source>
        <dbReference type="ARBA" id="ARBA00023136"/>
    </source>
</evidence>
<dbReference type="Proteomes" id="UP000298860">
    <property type="component" value="Unassembled WGS sequence"/>
</dbReference>
<dbReference type="NCBIfam" id="TIGR03062">
    <property type="entry name" value="pip_yhgE_Cterm"/>
    <property type="match status" value="1"/>
</dbReference>
<accession>A0A4D4J7T9</accession>
<evidence type="ECO:0000256" key="2">
    <source>
        <dbReference type="ARBA" id="ARBA00022692"/>
    </source>
</evidence>
<dbReference type="NCBIfam" id="TIGR03061">
    <property type="entry name" value="pip_yhgE_Nterm"/>
    <property type="match status" value="1"/>
</dbReference>
<feature type="region of interest" description="Disordered" evidence="5">
    <location>
        <begin position="401"/>
        <end position="425"/>
    </location>
</feature>
<dbReference type="InterPro" id="IPR051328">
    <property type="entry name" value="T7SS_ABC-Transporter"/>
</dbReference>
<dbReference type="NCBIfam" id="TIGR03057">
    <property type="entry name" value="xxxLxxG_by_4"/>
    <property type="match status" value="6"/>
</dbReference>
<evidence type="ECO:0000256" key="1">
    <source>
        <dbReference type="ARBA" id="ARBA00004141"/>
    </source>
</evidence>
<feature type="transmembrane region" description="Helical" evidence="6">
    <location>
        <begin position="638"/>
        <end position="657"/>
    </location>
</feature>
<dbReference type="InterPro" id="IPR017500">
    <property type="entry name" value="Phage_infect_YhgE_N"/>
</dbReference>
<comment type="caution">
    <text evidence="8">The sequence shown here is derived from an EMBL/GenBank/DDBJ whole genome shotgun (WGS) entry which is preliminary data.</text>
</comment>
<feature type="domain" description="ABC-2 type transporter transmembrane" evidence="7">
    <location>
        <begin position="470"/>
        <end position="652"/>
    </location>
</feature>
<dbReference type="Gene3D" id="1.10.287.950">
    <property type="entry name" value="Methyl-accepting chemotaxis protein"/>
    <property type="match status" value="1"/>
</dbReference>
<dbReference type="PANTHER" id="PTHR43077">
    <property type="entry name" value="TRANSPORT PERMEASE YVFS-RELATED"/>
    <property type="match status" value="1"/>
</dbReference>
<dbReference type="AlphaFoldDB" id="A0A4D4J7T9"/>
<sequence length="673" mass="69505">MTAFRLAAGELRRITAGRLPKLAVLALVLVPLLYGSLYVYANWDPYGRLNKVPAALVVADTGAKTPDGKEVHAGAEVADELGRSGAFNWHRVSAADAEQGVHDGKYTFALTIPADFSQALVSPAQFQPRQGILVLTTNDANNYLVSTIADKVVDEVRRAVATRVGTEAADRFLLGFSTISDKLRQAVDGANKLADGSKQAADGAAQLDVGQHRLADGSRQLADGSATAASGAAALADGLGQLRQKTADMPAQTRQLADGANRVADGAARVADGNAQVATKAGVAADASQQVVNNLDTIRSNIASQLTGLGLSEAQVQQALAALDTGVAPVRQANARIQTDVGQLRQLSDGSRQVADGARQVANGANQLASATPALTGAIGQASDGSNQLRDGTAKLASGAATLRDGEQQAVSGTDKLAGGTAQLRDGNRTMADQLGAATGAVPDPNDPTRQATARTIGDPVAIQNTGMATAGTYGAGLAPFFLGLALWVGAFVLFLLLRPLSPRALAARQPALRIAVGGWLPAALLGVAQATLLFAVVTTLIGVHPAHPLAAYGFLLLTTLAFTAMIHGLNAYFGAVGKFLALVLLVLQLTTAGGTFPWQTTPDPLHPLHLALPLSYVVDAMRHLLYGGGLATMGEDVTVLASYLLAGLVLSTVAAYKQRVWTPTKLKPELVL</sequence>
<evidence type="ECO:0000256" key="3">
    <source>
        <dbReference type="ARBA" id="ARBA00022989"/>
    </source>
</evidence>
<feature type="transmembrane region" description="Helical" evidence="6">
    <location>
        <begin position="474"/>
        <end position="498"/>
    </location>
</feature>
<feature type="transmembrane region" description="Helical" evidence="6">
    <location>
        <begin position="550"/>
        <end position="573"/>
    </location>
</feature>
<dbReference type="OrthoDB" id="9811483at2"/>
<dbReference type="GO" id="GO:0140359">
    <property type="term" value="F:ABC-type transporter activity"/>
    <property type="evidence" value="ECO:0007669"/>
    <property type="project" value="InterPro"/>
</dbReference>
<dbReference type="EMBL" id="BJFL01000011">
    <property type="protein sequence ID" value="GDY31090.1"/>
    <property type="molecule type" value="Genomic_DNA"/>
</dbReference>
<dbReference type="InterPro" id="IPR023908">
    <property type="entry name" value="xxxLxxG_rpt"/>
</dbReference>
<evidence type="ECO:0000256" key="6">
    <source>
        <dbReference type="SAM" id="Phobius"/>
    </source>
</evidence>
<feature type="transmembrane region" description="Helical" evidence="6">
    <location>
        <begin position="580"/>
        <end position="599"/>
    </location>
</feature>
<dbReference type="RefSeq" id="WP_137814179.1">
    <property type="nucleotide sequence ID" value="NZ_BJFL01000011.1"/>
</dbReference>